<dbReference type="InterPro" id="IPR050109">
    <property type="entry name" value="HTH-type_TetR-like_transc_reg"/>
</dbReference>
<dbReference type="GO" id="GO:0000976">
    <property type="term" value="F:transcription cis-regulatory region binding"/>
    <property type="evidence" value="ECO:0007669"/>
    <property type="project" value="TreeGrafter"/>
</dbReference>
<gene>
    <name evidence="7" type="ORF">ITJ42_10015</name>
</gene>
<dbReference type="Pfam" id="PF13977">
    <property type="entry name" value="TetR_C_6"/>
    <property type="match status" value="1"/>
</dbReference>
<evidence type="ECO:0000256" key="5">
    <source>
        <dbReference type="PROSITE-ProRule" id="PRU00335"/>
    </source>
</evidence>
<dbReference type="SUPFAM" id="SSF48498">
    <property type="entry name" value="Tetracyclin repressor-like, C-terminal domain"/>
    <property type="match status" value="1"/>
</dbReference>
<dbReference type="InterPro" id="IPR036271">
    <property type="entry name" value="Tet_transcr_reg_TetR-rel_C_sf"/>
</dbReference>
<dbReference type="PROSITE" id="PS50977">
    <property type="entry name" value="HTH_TETR_2"/>
    <property type="match status" value="1"/>
</dbReference>
<keyword evidence="8" id="KW-1185">Reference proteome</keyword>
<dbReference type="AlphaFoldDB" id="A0A8I0VCJ7"/>
<accession>A0A8I0VCJ7</accession>
<keyword evidence="1" id="KW-0678">Repressor</keyword>
<keyword evidence="2" id="KW-0805">Transcription regulation</keyword>
<organism evidence="7 8">
    <name type="scientific">Clavibacter phaseoli</name>
    <dbReference type="NCBI Taxonomy" id="1734031"/>
    <lineage>
        <taxon>Bacteria</taxon>
        <taxon>Bacillati</taxon>
        <taxon>Actinomycetota</taxon>
        <taxon>Actinomycetes</taxon>
        <taxon>Micrococcales</taxon>
        <taxon>Microbacteriaceae</taxon>
        <taxon>Clavibacter</taxon>
    </lineage>
</organism>
<dbReference type="GO" id="GO:0003700">
    <property type="term" value="F:DNA-binding transcription factor activity"/>
    <property type="evidence" value="ECO:0007669"/>
    <property type="project" value="TreeGrafter"/>
</dbReference>
<dbReference type="SUPFAM" id="SSF46689">
    <property type="entry name" value="Homeodomain-like"/>
    <property type="match status" value="1"/>
</dbReference>
<name>A0A8I0VCJ7_9MICO</name>
<feature type="DNA-binding region" description="H-T-H motif" evidence="5">
    <location>
        <begin position="27"/>
        <end position="46"/>
    </location>
</feature>
<evidence type="ECO:0000259" key="6">
    <source>
        <dbReference type="PROSITE" id="PS50977"/>
    </source>
</evidence>
<feature type="domain" description="HTH tetR-type" evidence="6">
    <location>
        <begin position="4"/>
        <end position="64"/>
    </location>
</feature>
<dbReference type="PANTHER" id="PTHR30055">
    <property type="entry name" value="HTH-TYPE TRANSCRIPTIONAL REGULATOR RUTR"/>
    <property type="match status" value="1"/>
</dbReference>
<dbReference type="InterPro" id="IPR001647">
    <property type="entry name" value="HTH_TetR"/>
</dbReference>
<evidence type="ECO:0000313" key="7">
    <source>
        <dbReference type="EMBL" id="MBF4631547.1"/>
    </source>
</evidence>
<protein>
    <submittedName>
        <fullName evidence="7">TetR family transcriptional regulator C-terminal domain-containing protein</fullName>
    </submittedName>
</protein>
<keyword evidence="4" id="KW-0804">Transcription</keyword>
<keyword evidence="3 5" id="KW-0238">DNA-binding</keyword>
<dbReference type="InterPro" id="IPR039538">
    <property type="entry name" value="BetI_C"/>
</dbReference>
<reference evidence="7 8" key="1">
    <citation type="submission" date="2020-10" db="EMBL/GenBank/DDBJ databases">
        <title>Draft genome sequences of plant-associated actinobacteria.</title>
        <authorList>
            <person name="Tarlachkov S.V."/>
            <person name="Starodumova I.P."/>
            <person name="Dorofeeva L.V."/>
            <person name="Prisyazhnaya N.V."/>
            <person name="Roubtsova T.V."/>
            <person name="Chizhov V.N."/>
            <person name="Nadler S.A."/>
            <person name="Subbotin S.A."/>
            <person name="Evtushenko L.I."/>
        </authorList>
    </citation>
    <scope>NUCLEOTIDE SEQUENCE [LARGE SCALE GENOMIC DNA]</scope>
    <source>
        <strain evidence="7 8">VKM Ac-2886</strain>
    </source>
</reference>
<evidence type="ECO:0000256" key="2">
    <source>
        <dbReference type="ARBA" id="ARBA00023015"/>
    </source>
</evidence>
<evidence type="ECO:0000256" key="3">
    <source>
        <dbReference type="ARBA" id="ARBA00023125"/>
    </source>
</evidence>
<comment type="caution">
    <text evidence="7">The sequence shown here is derived from an EMBL/GenBank/DDBJ whole genome shotgun (WGS) entry which is preliminary data.</text>
</comment>
<dbReference type="Pfam" id="PF00440">
    <property type="entry name" value="TetR_N"/>
    <property type="match status" value="1"/>
</dbReference>
<dbReference type="Gene3D" id="1.10.357.10">
    <property type="entry name" value="Tetracycline Repressor, domain 2"/>
    <property type="match status" value="1"/>
</dbReference>
<evidence type="ECO:0000256" key="4">
    <source>
        <dbReference type="ARBA" id="ARBA00023163"/>
    </source>
</evidence>
<evidence type="ECO:0000256" key="1">
    <source>
        <dbReference type="ARBA" id="ARBA00022491"/>
    </source>
</evidence>
<dbReference type="EMBL" id="JADKRP010000001">
    <property type="protein sequence ID" value="MBF4631547.1"/>
    <property type="molecule type" value="Genomic_DNA"/>
</dbReference>
<dbReference type="PANTHER" id="PTHR30055:SF234">
    <property type="entry name" value="HTH-TYPE TRANSCRIPTIONAL REGULATOR BETI"/>
    <property type="match status" value="1"/>
</dbReference>
<proteinExistence type="predicted"/>
<dbReference type="Proteomes" id="UP000634579">
    <property type="component" value="Unassembled WGS sequence"/>
</dbReference>
<dbReference type="RefSeq" id="WP_194675296.1">
    <property type="nucleotide sequence ID" value="NZ_JADKRP010000001.1"/>
</dbReference>
<dbReference type="InterPro" id="IPR009057">
    <property type="entry name" value="Homeodomain-like_sf"/>
</dbReference>
<sequence length="190" mass="20098">MDLTARQTELADAALAIIARDGLTALSFRAVAAEAECSVGSVQKAFASKDRMLAAAFARLRDTAAPIPSGEPGRPDLRTWLVELLVGILPLDRRRRAAQRQGDAFAQHALADPDVAAAIAESDARIRALLASLVARARSEREVPGHVDPDATAWAVLALAQGAAAQLLYAPEPAAPVRERLDRAVAALLR</sequence>
<evidence type="ECO:0000313" key="8">
    <source>
        <dbReference type="Proteomes" id="UP000634579"/>
    </source>
</evidence>